<proteinExistence type="predicted"/>
<dbReference type="Proteomes" id="UP000317303">
    <property type="component" value="Unassembled WGS sequence"/>
</dbReference>
<dbReference type="AlphaFoldDB" id="A0A660CIY9"/>
<evidence type="ECO:0000313" key="2">
    <source>
        <dbReference type="EMBL" id="TWH20945.1"/>
    </source>
</evidence>
<protein>
    <submittedName>
        <fullName evidence="2">Uncharacterized protein</fullName>
    </submittedName>
</protein>
<feature type="compositionally biased region" description="Basic and acidic residues" evidence="1">
    <location>
        <begin position="1"/>
        <end position="17"/>
    </location>
</feature>
<feature type="region of interest" description="Disordered" evidence="1">
    <location>
        <begin position="1"/>
        <end position="24"/>
    </location>
</feature>
<sequence length="90" mass="10022">MIRKRPTPETDRTEAGLRPRLRPMNTPAGAVLPLFDSCSNTHARLPEPRRSVCMGPLPALVWSAYRAFSSIEDFEKGITDLRQAIADSVD</sequence>
<evidence type="ECO:0000313" key="3">
    <source>
        <dbReference type="Proteomes" id="UP000317303"/>
    </source>
</evidence>
<evidence type="ECO:0000256" key="1">
    <source>
        <dbReference type="SAM" id="MobiDB-lite"/>
    </source>
</evidence>
<reference evidence="2 3" key="1">
    <citation type="submission" date="2019-07" db="EMBL/GenBank/DDBJ databases">
        <title>R&amp;d 2014.</title>
        <authorList>
            <person name="Klenk H.-P."/>
        </authorList>
    </citation>
    <scope>NUCLEOTIDE SEQUENCE [LARGE SCALE GENOMIC DNA]</scope>
    <source>
        <strain evidence="2 3">DSM 43194</strain>
    </source>
</reference>
<keyword evidence="3" id="KW-1185">Reference proteome</keyword>
<name>A0A660CIY9_9PSEU</name>
<dbReference type="EMBL" id="VLJV01000001">
    <property type="protein sequence ID" value="TWH20945.1"/>
    <property type="molecule type" value="Genomic_DNA"/>
</dbReference>
<accession>A0A660CIY9</accession>
<organism evidence="2 3">
    <name type="scientific">Prauserella rugosa</name>
    <dbReference type="NCBI Taxonomy" id="43354"/>
    <lineage>
        <taxon>Bacteria</taxon>
        <taxon>Bacillati</taxon>
        <taxon>Actinomycetota</taxon>
        <taxon>Actinomycetes</taxon>
        <taxon>Pseudonocardiales</taxon>
        <taxon>Pseudonocardiaceae</taxon>
        <taxon>Prauserella</taxon>
    </lineage>
</organism>
<gene>
    <name evidence="2" type="ORF">JD82_02796</name>
</gene>
<comment type="caution">
    <text evidence="2">The sequence shown here is derived from an EMBL/GenBank/DDBJ whole genome shotgun (WGS) entry which is preliminary data.</text>
</comment>